<evidence type="ECO:0000256" key="1">
    <source>
        <dbReference type="SAM" id="MobiDB-lite"/>
    </source>
</evidence>
<evidence type="ECO:0000313" key="2">
    <source>
        <dbReference type="EMBL" id="KAA6412510.1"/>
    </source>
</evidence>
<protein>
    <submittedName>
        <fullName evidence="2">Uncharacterized protein</fullName>
    </submittedName>
</protein>
<name>A0A5M8PSG1_9LECA</name>
<dbReference type="AlphaFoldDB" id="A0A5M8PSG1"/>
<feature type="region of interest" description="Disordered" evidence="1">
    <location>
        <begin position="93"/>
        <end position="112"/>
    </location>
</feature>
<reference evidence="2 3" key="1">
    <citation type="submission" date="2019-09" db="EMBL/GenBank/DDBJ databases">
        <title>The hologenome of the rock-dwelling lichen Lasallia pustulata.</title>
        <authorList>
            <person name="Greshake Tzovaras B."/>
            <person name="Segers F."/>
            <person name="Bicker A."/>
            <person name="Dal Grande F."/>
            <person name="Otte J."/>
            <person name="Hankeln T."/>
            <person name="Schmitt I."/>
            <person name="Ebersberger I."/>
        </authorList>
    </citation>
    <scope>NUCLEOTIDE SEQUENCE [LARGE SCALE GENOMIC DNA]</scope>
    <source>
        <strain evidence="2">A1-1</strain>
    </source>
</reference>
<gene>
    <name evidence="2" type="ORF">FRX48_03501</name>
</gene>
<sequence>MEMILSPEDLRVQIRVAQFRKIIAEMNVQRLAIDFDTSGLEVRDLEIYSNWIRLFLELGRLSHISQLHLSLSMDNRWGRDVFRRDLVSEINAMAPSATERSPPRSPPRAHHCPRALPSPLVVAVPDTKTYLLILLQTRMPVGAILQFLNDAYNVLTSHIRAAGDGVIAAGRWDLEVNGIGLSTVNTNNHQQTYGVLGAAVEGLSRFFYENQERGAGVYFYIFDGGVEVGQGSLGPV</sequence>
<organism evidence="2 3">
    <name type="scientific">Lasallia pustulata</name>
    <dbReference type="NCBI Taxonomy" id="136370"/>
    <lineage>
        <taxon>Eukaryota</taxon>
        <taxon>Fungi</taxon>
        <taxon>Dikarya</taxon>
        <taxon>Ascomycota</taxon>
        <taxon>Pezizomycotina</taxon>
        <taxon>Lecanoromycetes</taxon>
        <taxon>OSLEUM clade</taxon>
        <taxon>Umbilicariomycetidae</taxon>
        <taxon>Umbilicariales</taxon>
        <taxon>Umbilicariaceae</taxon>
        <taxon>Lasallia</taxon>
    </lineage>
</organism>
<dbReference type="Proteomes" id="UP000324767">
    <property type="component" value="Unassembled WGS sequence"/>
</dbReference>
<accession>A0A5M8PSG1</accession>
<dbReference type="EMBL" id="VXIT01000005">
    <property type="protein sequence ID" value="KAA6412510.1"/>
    <property type="molecule type" value="Genomic_DNA"/>
</dbReference>
<comment type="caution">
    <text evidence="2">The sequence shown here is derived from an EMBL/GenBank/DDBJ whole genome shotgun (WGS) entry which is preliminary data.</text>
</comment>
<evidence type="ECO:0000313" key="3">
    <source>
        <dbReference type="Proteomes" id="UP000324767"/>
    </source>
</evidence>
<proteinExistence type="predicted"/>